<sequence length="68" mass="8193">MTSLRNNGFGVMVPPQLDYVVIYFIQAGLRKKDALDFYKDHQANGWKGKKGKMIRDWKMYAWHWIWSR</sequence>
<dbReference type="AlphaFoldDB" id="A0AAJ5WF23"/>
<evidence type="ECO:0000313" key="2">
    <source>
        <dbReference type="Proteomes" id="UP001214530"/>
    </source>
</evidence>
<dbReference type="EMBL" id="CP119313">
    <property type="protein sequence ID" value="WEK21372.1"/>
    <property type="molecule type" value="Genomic_DNA"/>
</dbReference>
<organism evidence="1 2">
    <name type="scientific">Candidatus Pedobacter colombiensis</name>
    <dbReference type="NCBI Taxonomy" id="3121371"/>
    <lineage>
        <taxon>Bacteria</taxon>
        <taxon>Pseudomonadati</taxon>
        <taxon>Bacteroidota</taxon>
        <taxon>Sphingobacteriia</taxon>
        <taxon>Sphingobacteriales</taxon>
        <taxon>Sphingobacteriaceae</taxon>
        <taxon>Pedobacter</taxon>
    </lineage>
</organism>
<accession>A0AAJ5WF23</accession>
<gene>
    <name evidence="1" type="ORF">P0Y49_09485</name>
</gene>
<dbReference type="Proteomes" id="UP001214530">
    <property type="component" value="Chromosome"/>
</dbReference>
<name>A0AAJ5WF23_9SPHI</name>
<proteinExistence type="predicted"/>
<reference evidence="1" key="1">
    <citation type="submission" date="2023-03" db="EMBL/GenBank/DDBJ databases">
        <title>Andean soil-derived lignocellulolytic bacterial consortium as a source of novel taxa and putative plastic-active enzymes.</title>
        <authorList>
            <person name="Diaz-Garcia L."/>
            <person name="Chuvochina M."/>
            <person name="Feuerriegel G."/>
            <person name="Bunk B."/>
            <person name="Sproer C."/>
            <person name="Streit W.R."/>
            <person name="Rodriguez L.M."/>
            <person name="Overmann J."/>
            <person name="Jimenez D.J."/>
        </authorList>
    </citation>
    <scope>NUCLEOTIDE SEQUENCE</scope>
    <source>
        <strain evidence="1">MAG 3858</strain>
    </source>
</reference>
<evidence type="ECO:0000313" key="1">
    <source>
        <dbReference type="EMBL" id="WEK21372.1"/>
    </source>
</evidence>
<protein>
    <submittedName>
        <fullName evidence="1">Uncharacterized protein</fullName>
    </submittedName>
</protein>